<protein>
    <submittedName>
        <fullName evidence="3">Micronuclear linker histone polyprotein</fullName>
    </submittedName>
</protein>
<comment type="caution">
    <text evidence="3">The sequence shown here is derived from an EMBL/GenBank/DDBJ whole genome shotgun (WGS) entry which is preliminary data.</text>
</comment>
<feature type="compositionally biased region" description="Acidic residues" evidence="1">
    <location>
        <begin position="300"/>
        <end position="313"/>
    </location>
</feature>
<feature type="transmembrane region" description="Helical" evidence="2">
    <location>
        <begin position="22"/>
        <end position="44"/>
    </location>
</feature>
<feature type="compositionally biased region" description="Polar residues" evidence="1">
    <location>
        <begin position="286"/>
        <end position="296"/>
    </location>
</feature>
<gene>
    <name evidence="3" type="ORF">STAS_30791</name>
</gene>
<sequence>KMRTANNGHSHGGYYRRRWTNVYVPMAIIALVCGCGLLLGVVGLQRLKERRLLDRLIKEKDGQILSLHLLLQKEKDHSQEIKRKTEEMRTKMYNLRARNTDLNARISSMQSAISSLKDEQRAIELHLHETQNEAKSALIQTSRRKESEIEDLKNQKNEHKRPANFTDVKELSTSNQETGASENGAKMEIQENAGVEGFRFRGKQSFLRRTNGKRWKKITEEGIGNYQDENRDAVIMTGSSNTQTTEESPPRVMKIENNTKPMEASGTNEDPDDVRVENFRERDRVGTNTNTDTKSIGSREEEEEEDRMDESDF</sequence>
<name>A0A5A7RAF1_STRAF</name>
<accession>A0A5A7RAF1</accession>
<keyword evidence="2" id="KW-1133">Transmembrane helix</keyword>
<feature type="non-terminal residue" evidence="3">
    <location>
        <position position="1"/>
    </location>
</feature>
<feature type="compositionally biased region" description="Polar residues" evidence="1">
    <location>
        <begin position="256"/>
        <end position="268"/>
    </location>
</feature>
<keyword evidence="2" id="KW-0472">Membrane</keyword>
<evidence type="ECO:0000256" key="2">
    <source>
        <dbReference type="SAM" id="Phobius"/>
    </source>
</evidence>
<organism evidence="3 4">
    <name type="scientific">Striga asiatica</name>
    <name type="common">Asiatic witchweed</name>
    <name type="synonym">Buchnera asiatica</name>
    <dbReference type="NCBI Taxonomy" id="4170"/>
    <lineage>
        <taxon>Eukaryota</taxon>
        <taxon>Viridiplantae</taxon>
        <taxon>Streptophyta</taxon>
        <taxon>Embryophyta</taxon>
        <taxon>Tracheophyta</taxon>
        <taxon>Spermatophyta</taxon>
        <taxon>Magnoliopsida</taxon>
        <taxon>eudicotyledons</taxon>
        <taxon>Gunneridae</taxon>
        <taxon>Pentapetalae</taxon>
        <taxon>asterids</taxon>
        <taxon>lamiids</taxon>
        <taxon>Lamiales</taxon>
        <taxon>Orobanchaceae</taxon>
        <taxon>Buchnereae</taxon>
        <taxon>Striga</taxon>
    </lineage>
</organism>
<dbReference type="OrthoDB" id="656845at2759"/>
<reference evidence="4" key="1">
    <citation type="journal article" date="2019" name="Curr. Biol.">
        <title>Genome Sequence of Striga asiatica Provides Insight into the Evolution of Plant Parasitism.</title>
        <authorList>
            <person name="Yoshida S."/>
            <person name="Kim S."/>
            <person name="Wafula E.K."/>
            <person name="Tanskanen J."/>
            <person name="Kim Y.M."/>
            <person name="Honaas L."/>
            <person name="Yang Z."/>
            <person name="Spallek T."/>
            <person name="Conn C.E."/>
            <person name="Ichihashi Y."/>
            <person name="Cheong K."/>
            <person name="Cui S."/>
            <person name="Der J.P."/>
            <person name="Gundlach H."/>
            <person name="Jiao Y."/>
            <person name="Hori C."/>
            <person name="Ishida J.K."/>
            <person name="Kasahara H."/>
            <person name="Kiba T."/>
            <person name="Kim M.S."/>
            <person name="Koo N."/>
            <person name="Laohavisit A."/>
            <person name="Lee Y.H."/>
            <person name="Lumba S."/>
            <person name="McCourt P."/>
            <person name="Mortimer J.C."/>
            <person name="Mutuku J.M."/>
            <person name="Nomura T."/>
            <person name="Sasaki-Sekimoto Y."/>
            <person name="Seto Y."/>
            <person name="Wang Y."/>
            <person name="Wakatake T."/>
            <person name="Sakakibara H."/>
            <person name="Demura T."/>
            <person name="Yamaguchi S."/>
            <person name="Yoneyama K."/>
            <person name="Manabe R.I."/>
            <person name="Nelson D.C."/>
            <person name="Schulman A.H."/>
            <person name="Timko M.P."/>
            <person name="dePamphilis C.W."/>
            <person name="Choi D."/>
            <person name="Shirasu K."/>
        </authorList>
    </citation>
    <scope>NUCLEOTIDE SEQUENCE [LARGE SCALE GENOMIC DNA]</scope>
    <source>
        <strain evidence="4">cv. UVA1</strain>
    </source>
</reference>
<dbReference type="PANTHER" id="PTHR36143:SF4">
    <property type="entry name" value="OS08G0177500 PROTEIN"/>
    <property type="match status" value="1"/>
</dbReference>
<keyword evidence="2" id="KW-0812">Transmembrane</keyword>
<keyword evidence="4" id="KW-1185">Reference proteome</keyword>
<proteinExistence type="predicted"/>
<feature type="region of interest" description="Disordered" evidence="1">
    <location>
        <begin position="239"/>
        <end position="313"/>
    </location>
</feature>
<feature type="region of interest" description="Disordered" evidence="1">
    <location>
        <begin position="135"/>
        <end position="163"/>
    </location>
</feature>
<dbReference type="AlphaFoldDB" id="A0A5A7RAF1"/>
<feature type="compositionally biased region" description="Basic and acidic residues" evidence="1">
    <location>
        <begin position="143"/>
        <end position="161"/>
    </location>
</feature>
<evidence type="ECO:0000313" key="4">
    <source>
        <dbReference type="Proteomes" id="UP000325081"/>
    </source>
</evidence>
<dbReference type="PANTHER" id="PTHR36143">
    <property type="entry name" value="OS08G0177500 PROTEIN"/>
    <property type="match status" value="1"/>
</dbReference>
<evidence type="ECO:0000313" key="3">
    <source>
        <dbReference type="EMBL" id="GER53281.1"/>
    </source>
</evidence>
<dbReference type="EMBL" id="BKCP01010515">
    <property type="protein sequence ID" value="GER53281.1"/>
    <property type="molecule type" value="Genomic_DNA"/>
</dbReference>
<dbReference type="Proteomes" id="UP000325081">
    <property type="component" value="Unassembled WGS sequence"/>
</dbReference>
<evidence type="ECO:0000256" key="1">
    <source>
        <dbReference type="SAM" id="MobiDB-lite"/>
    </source>
</evidence>
<feature type="compositionally biased region" description="Basic and acidic residues" evidence="1">
    <location>
        <begin position="273"/>
        <end position="285"/>
    </location>
</feature>